<dbReference type="InterPro" id="IPR001736">
    <property type="entry name" value="PLipase_D/transphosphatidylase"/>
</dbReference>
<dbReference type="GO" id="GO:0005886">
    <property type="term" value="C:plasma membrane"/>
    <property type="evidence" value="ECO:0007669"/>
    <property type="project" value="TreeGrafter"/>
</dbReference>
<keyword evidence="11" id="KW-1185">Reference proteome</keyword>
<dbReference type="GO" id="GO:0004630">
    <property type="term" value="F:phospholipase D activity"/>
    <property type="evidence" value="ECO:0007669"/>
    <property type="project" value="UniProtKB-EC"/>
</dbReference>
<dbReference type="OrthoDB" id="959095at2759"/>
<dbReference type="SUPFAM" id="SSF56024">
    <property type="entry name" value="Phospholipase D/nuclease"/>
    <property type="match status" value="1"/>
</dbReference>
<feature type="domain" description="PLD phosphodiesterase" evidence="9">
    <location>
        <begin position="41"/>
        <end position="68"/>
    </location>
</feature>
<dbReference type="Gramene" id="KJB07745">
    <property type="protein sequence ID" value="KJB07745"/>
    <property type="gene ID" value="B456_001G042400"/>
</dbReference>
<dbReference type="AlphaFoldDB" id="A0A0D2QKG3"/>
<dbReference type="STRING" id="29730.A0A0D2QKG3"/>
<evidence type="ECO:0000256" key="6">
    <source>
        <dbReference type="ARBA" id="ARBA00022837"/>
    </source>
</evidence>
<dbReference type="GO" id="GO:0009395">
    <property type="term" value="P:phospholipid catabolic process"/>
    <property type="evidence" value="ECO:0007669"/>
    <property type="project" value="TreeGrafter"/>
</dbReference>
<keyword evidence="3" id="KW-0479">Metal-binding</keyword>
<gene>
    <name evidence="10" type="ORF">B456_001G042400</name>
</gene>
<keyword evidence="5" id="KW-0378">Hydrolase</keyword>
<dbReference type="PANTHER" id="PTHR18896:SF193">
    <property type="entry name" value="PHOSPHOLIPASE D"/>
    <property type="match status" value="1"/>
</dbReference>
<dbReference type="InterPro" id="IPR024632">
    <property type="entry name" value="PLipase_D_C"/>
</dbReference>
<evidence type="ECO:0000313" key="10">
    <source>
        <dbReference type="EMBL" id="KJB07745.1"/>
    </source>
</evidence>
<keyword evidence="7" id="KW-0442">Lipid degradation</keyword>
<dbReference type="GO" id="GO:0046872">
    <property type="term" value="F:metal ion binding"/>
    <property type="evidence" value="ECO:0007669"/>
    <property type="project" value="UniProtKB-KW"/>
</dbReference>
<dbReference type="Pfam" id="PF12357">
    <property type="entry name" value="PLD_C"/>
    <property type="match status" value="1"/>
</dbReference>
<dbReference type="InterPro" id="IPR015679">
    <property type="entry name" value="PLipase_D_fam"/>
</dbReference>
<dbReference type="eggNOG" id="KOG1329">
    <property type="taxonomic scope" value="Eukaryota"/>
</dbReference>
<proteinExistence type="predicted"/>
<evidence type="ECO:0000256" key="4">
    <source>
        <dbReference type="ARBA" id="ARBA00022737"/>
    </source>
</evidence>
<protein>
    <recommendedName>
        <fullName evidence="2">phospholipase D</fullName>
        <ecNumber evidence="2">3.1.4.4</ecNumber>
    </recommendedName>
</protein>
<sequence length="202" mass="23308">MPSGEEMNRVGAEIRICGEYEPPKRPRPHTSYDRAQQSRHFMIYVHSKIMIVDDECIIIRFANINQRSIDGANDTKIEMGAYQPYRLSTKEPVRGQIHGLHMALWYEHLRKLDKSFLEPESLEFVRKVNQAVEEYWNLYACKSLDNKLLGHLLSYPIGVSSDGEVKELARLEYFSDTKSRVLGPKSGSFLPFSLPKFSNLIV</sequence>
<comment type="catalytic activity">
    <reaction evidence="1">
        <text>a 1,2-diacyl-sn-glycero-3-phosphocholine + H2O = a 1,2-diacyl-sn-glycero-3-phosphate + choline + H(+)</text>
        <dbReference type="Rhea" id="RHEA:14445"/>
        <dbReference type="ChEBI" id="CHEBI:15354"/>
        <dbReference type="ChEBI" id="CHEBI:15377"/>
        <dbReference type="ChEBI" id="CHEBI:15378"/>
        <dbReference type="ChEBI" id="CHEBI:57643"/>
        <dbReference type="ChEBI" id="CHEBI:58608"/>
        <dbReference type="EC" id="3.1.4.4"/>
    </reaction>
</comment>
<dbReference type="EMBL" id="CM001740">
    <property type="protein sequence ID" value="KJB07745.1"/>
    <property type="molecule type" value="Genomic_DNA"/>
</dbReference>
<accession>A0A0D2QKG3</accession>
<evidence type="ECO:0000256" key="8">
    <source>
        <dbReference type="ARBA" id="ARBA00023098"/>
    </source>
</evidence>
<dbReference type="PANTHER" id="PTHR18896">
    <property type="entry name" value="PHOSPHOLIPASE D"/>
    <property type="match status" value="1"/>
</dbReference>
<evidence type="ECO:0000256" key="1">
    <source>
        <dbReference type="ARBA" id="ARBA00000798"/>
    </source>
</evidence>
<evidence type="ECO:0000256" key="5">
    <source>
        <dbReference type="ARBA" id="ARBA00022801"/>
    </source>
</evidence>
<evidence type="ECO:0000256" key="3">
    <source>
        <dbReference type="ARBA" id="ARBA00022723"/>
    </source>
</evidence>
<evidence type="ECO:0000256" key="7">
    <source>
        <dbReference type="ARBA" id="ARBA00022963"/>
    </source>
</evidence>
<name>A0A0D2QKG3_GOSRA</name>
<dbReference type="Gene3D" id="3.30.870.10">
    <property type="entry name" value="Endonuclease Chain A"/>
    <property type="match status" value="1"/>
</dbReference>
<keyword evidence="4" id="KW-0677">Repeat</keyword>
<keyword evidence="6" id="KW-0106">Calcium</keyword>
<reference evidence="10 11" key="1">
    <citation type="journal article" date="2012" name="Nature">
        <title>Repeated polyploidization of Gossypium genomes and the evolution of spinnable cotton fibres.</title>
        <authorList>
            <person name="Paterson A.H."/>
            <person name="Wendel J.F."/>
            <person name="Gundlach H."/>
            <person name="Guo H."/>
            <person name="Jenkins J."/>
            <person name="Jin D."/>
            <person name="Llewellyn D."/>
            <person name="Showmaker K.C."/>
            <person name="Shu S."/>
            <person name="Udall J."/>
            <person name="Yoo M.J."/>
            <person name="Byers R."/>
            <person name="Chen W."/>
            <person name="Doron-Faigenboim A."/>
            <person name="Duke M.V."/>
            <person name="Gong L."/>
            <person name="Grimwood J."/>
            <person name="Grover C."/>
            <person name="Grupp K."/>
            <person name="Hu G."/>
            <person name="Lee T.H."/>
            <person name="Li J."/>
            <person name="Lin L."/>
            <person name="Liu T."/>
            <person name="Marler B.S."/>
            <person name="Page J.T."/>
            <person name="Roberts A.W."/>
            <person name="Romanel E."/>
            <person name="Sanders W.S."/>
            <person name="Szadkowski E."/>
            <person name="Tan X."/>
            <person name="Tang H."/>
            <person name="Xu C."/>
            <person name="Wang J."/>
            <person name="Wang Z."/>
            <person name="Zhang D."/>
            <person name="Zhang L."/>
            <person name="Ashrafi H."/>
            <person name="Bedon F."/>
            <person name="Bowers J.E."/>
            <person name="Brubaker C.L."/>
            <person name="Chee P.W."/>
            <person name="Das S."/>
            <person name="Gingle A.R."/>
            <person name="Haigler C.H."/>
            <person name="Harker D."/>
            <person name="Hoffmann L.V."/>
            <person name="Hovav R."/>
            <person name="Jones D.C."/>
            <person name="Lemke C."/>
            <person name="Mansoor S."/>
            <person name="ur Rahman M."/>
            <person name="Rainville L.N."/>
            <person name="Rambani A."/>
            <person name="Reddy U.K."/>
            <person name="Rong J.K."/>
            <person name="Saranga Y."/>
            <person name="Scheffler B.E."/>
            <person name="Scheffler J.A."/>
            <person name="Stelly D.M."/>
            <person name="Triplett B.A."/>
            <person name="Van Deynze A."/>
            <person name="Vaslin M.F."/>
            <person name="Waghmare V.N."/>
            <person name="Walford S.A."/>
            <person name="Wright R.J."/>
            <person name="Zaki E.A."/>
            <person name="Zhang T."/>
            <person name="Dennis E.S."/>
            <person name="Mayer K.F."/>
            <person name="Peterson D.G."/>
            <person name="Rokhsar D.S."/>
            <person name="Wang X."/>
            <person name="Schmutz J."/>
        </authorList>
    </citation>
    <scope>NUCLEOTIDE SEQUENCE [LARGE SCALE GENOMIC DNA]</scope>
</reference>
<dbReference type="EC" id="3.1.4.4" evidence="2"/>
<keyword evidence="8" id="KW-0443">Lipid metabolism</keyword>
<organism evidence="10 11">
    <name type="scientific">Gossypium raimondii</name>
    <name type="common">Peruvian cotton</name>
    <name type="synonym">Gossypium klotzschianum subsp. raimondii</name>
    <dbReference type="NCBI Taxonomy" id="29730"/>
    <lineage>
        <taxon>Eukaryota</taxon>
        <taxon>Viridiplantae</taxon>
        <taxon>Streptophyta</taxon>
        <taxon>Embryophyta</taxon>
        <taxon>Tracheophyta</taxon>
        <taxon>Spermatophyta</taxon>
        <taxon>Magnoliopsida</taxon>
        <taxon>eudicotyledons</taxon>
        <taxon>Gunneridae</taxon>
        <taxon>Pentapetalae</taxon>
        <taxon>rosids</taxon>
        <taxon>malvids</taxon>
        <taxon>Malvales</taxon>
        <taxon>Malvaceae</taxon>
        <taxon>Malvoideae</taxon>
        <taxon>Gossypium</taxon>
    </lineage>
</organism>
<evidence type="ECO:0000313" key="11">
    <source>
        <dbReference type="Proteomes" id="UP000032304"/>
    </source>
</evidence>
<dbReference type="Proteomes" id="UP000032304">
    <property type="component" value="Chromosome 1"/>
</dbReference>
<dbReference type="PROSITE" id="PS50035">
    <property type="entry name" value="PLD"/>
    <property type="match status" value="1"/>
</dbReference>
<dbReference type="OMA" id="RMAEKYW"/>
<evidence type="ECO:0000256" key="2">
    <source>
        <dbReference type="ARBA" id="ARBA00012027"/>
    </source>
</evidence>
<evidence type="ECO:0000259" key="9">
    <source>
        <dbReference type="PROSITE" id="PS50035"/>
    </source>
</evidence>